<reference evidence="1 2" key="1">
    <citation type="submission" date="2015-05" db="EMBL/GenBank/DDBJ databases">
        <title>Evolution of Trichinella species and genotypes.</title>
        <authorList>
            <person name="Korhonen P.K."/>
            <person name="Edoardo P."/>
            <person name="Giuseppe L.R."/>
            <person name="Gasser R.B."/>
        </authorList>
    </citation>
    <scope>NUCLEOTIDE SEQUENCE [LARGE SCALE GENOMIC DNA]</scope>
    <source>
        <strain evidence="1">ISS10</strain>
    </source>
</reference>
<protein>
    <submittedName>
        <fullName evidence="1">Uncharacterized protein</fullName>
    </submittedName>
</protein>
<evidence type="ECO:0000313" key="2">
    <source>
        <dbReference type="Proteomes" id="UP000054721"/>
    </source>
</evidence>
<accession>A0A0V1KKE1</accession>
<evidence type="ECO:0000313" key="1">
    <source>
        <dbReference type="EMBL" id="KRZ47727.1"/>
    </source>
</evidence>
<dbReference type="EMBL" id="JYDW01000592">
    <property type="protein sequence ID" value="KRZ47727.1"/>
    <property type="molecule type" value="Genomic_DNA"/>
</dbReference>
<keyword evidence="2" id="KW-1185">Reference proteome</keyword>
<sequence length="82" mass="9585">MLARDQDSFCCIFSTFIVKRSPGFGVFPNPDDSNPDMKTQHNLWQVDSNPDMKTQLNPWQVVRLRHVHCPNEMNNKLIRTLI</sequence>
<gene>
    <name evidence="1" type="ORF">T02_15046</name>
</gene>
<dbReference type="AlphaFoldDB" id="A0A0V1KKE1"/>
<proteinExistence type="predicted"/>
<comment type="caution">
    <text evidence="1">The sequence shown here is derived from an EMBL/GenBank/DDBJ whole genome shotgun (WGS) entry which is preliminary data.</text>
</comment>
<organism evidence="1 2">
    <name type="scientific">Trichinella nativa</name>
    <dbReference type="NCBI Taxonomy" id="6335"/>
    <lineage>
        <taxon>Eukaryota</taxon>
        <taxon>Metazoa</taxon>
        <taxon>Ecdysozoa</taxon>
        <taxon>Nematoda</taxon>
        <taxon>Enoplea</taxon>
        <taxon>Dorylaimia</taxon>
        <taxon>Trichinellida</taxon>
        <taxon>Trichinellidae</taxon>
        <taxon>Trichinella</taxon>
    </lineage>
</organism>
<dbReference type="Proteomes" id="UP000054721">
    <property type="component" value="Unassembled WGS sequence"/>
</dbReference>
<name>A0A0V1KKE1_9BILA</name>